<dbReference type="PANTHER" id="PTHR47481:SF42">
    <property type="entry name" value="RHO GTPASE-ACTIVATING PROTEIN GACK-LIKE"/>
    <property type="match status" value="1"/>
</dbReference>
<sequence>MKKKPSDTMIYFLIGADYHSIIADVSTGVEAWKILKDRYQKDSSALRLALHNELYSIRHDPKHPVSVYTVAVCSVARQLKAIGHAVKDDDLADLILLCLHPSFSSIRSALSNTTPFPKLDALISAIKAHEMQEKLSDSVAQSIKKEDDDEEDECSRAMEAITAHGGRRGAKGEFDWGNSKEKEGVSHRCGRSGHVARRCIADMPDEVKAKYLASSKLDAAAAYDSDLVIGADSDDEDNIAFHADDLFILSDADDSDADAPIVSHSVSSLSIHSQLEGVHVDKKKKA</sequence>
<dbReference type="Proteomes" id="UP000620124">
    <property type="component" value="Unassembled WGS sequence"/>
</dbReference>
<accession>A0A8H7DH24</accession>
<dbReference type="EMBL" id="JACAZI010000001">
    <property type="protein sequence ID" value="KAF7371968.1"/>
    <property type="molecule type" value="Genomic_DNA"/>
</dbReference>
<evidence type="ECO:0000313" key="1">
    <source>
        <dbReference type="EMBL" id="KAF7371968.1"/>
    </source>
</evidence>
<evidence type="ECO:0008006" key="3">
    <source>
        <dbReference type="Google" id="ProtNLM"/>
    </source>
</evidence>
<dbReference type="AlphaFoldDB" id="A0A8H7DH24"/>
<proteinExistence type="predicted"/>
<organism evidence="1 2">
    <name type="scientific">Mycena venus</name>
    <dbReference type="NCBI Taxonomy" id="2733690"/>
    <lineage>
        <taxon>Eukaryota</taxon>
        <taxon>Fungi</taxon>
        <taxon>Dikarya</taxon>
        <taxon>Basidiomycota</taxon>
        <taxon>Agaricomycotina</taxon>
        <taxon>Agaricomycetes</taxon>
        <taxon>Agaricomycetidae</taxon>
        <taxon>Agaricales</taxon>
        <taxon>Marasmiineae</taxon>
        <taxon>Mycenaceae</taxon>
        <taxon>Mycena</taxon>
    </lineage>
</organism>
<dbReference type="PANTHER" id="PTHR47481">
    <property type="match status" value="1"/>
</dbReference>
<evidence type="ECO:0000313" key="2">
    <source>
        <dbReference type="Proteomes" id="UP000620124"/>
    </source>
</evidence>
<reference evidence="1" key="1">
    <citation type="submission" date="2020-05" db="EMBL/GenBank/DDBJ databases">
        <title>Mycena genomes resolve the evolution of fungal bioluminescence.</title>
        <authorList>
            <person name="Tsai I.J."/>
        </authorList>
    </citation>
    <scope>NUCLEOTIDE SEQUENCE</scope>
    <source>
        <strain evidence="1">CCC161011</strain>
    </source>
</reference>
<keyword evidence="2" id="KW-1185">Reference proteome</keyword>
<dbReference type="OrthoDB" id="3066634at2759"/>
<name>A0A8H7DH24_9AGAR</name>
<protein>
    <recommendedName>
        <fullName evidence="3">CCHC-type domain-containing protein</fullName>
    </recommendedName>
</protein>
<dbReference type="Pfam" id="PF14223">
    <property type="entry name" value="Retrotran_gag_2"/>
    <property type="match status" value="1"/>
</dbReference>
<comment type="caution">
    <text evidence="1">The sequence shown here is derived from an EMBL/GenBank/DDBJ whole genome shotgun (WGS) entry which is preliminary data.</text>
</comment>
<gene>
    <name evidence="1" type="ORF">MVEN_00054800</name>
</gene>